<dbReference type="EMBL" id="SVER01000022">
    <property type="protein sequence ID" value="MBE5920026.1"/>
    <property type="molecule type" value="Genomic_DNA"/>
</dbReference>
<name>A0A927YR30_9FIRM</name>
<dbReference type="AlphaFoldDB" id="A0A927YR30"/>
<dbReference type="Proteomes" id="UP000766246">
    <property type="component" value="Unassembled WGS sequence"/>
</dbReference>
<comment type="caution">
    <text evidence="1">The sequence shown here is derived from an EMBL/GenBank/DDBJ whole genome shotgun (WGS) entry which is preliminary data.</text>
</comment>
<evidence type="ECO:0000313" key="1">
    <source>
        <dbReference type="EMBL" id="MBE5920026.1"/>
    </source>
</evidence>
<organism evidence="1 2">
    <name type="scientific">Pseudobutyrivibrio ruminis</name>
    <dbReference type="NCBI Taxonomy" id="46206"/>
    <lineage>
        <taxon>Bacteria</taxon>
        <taxon>Bacillati</taxon>
        <taxon>Bacillota</taxon>
        <taxon>Clostridia</taxon>
        <taxon>Lachnospirales</taxon>
        <taxon>Lachnospiraceae</taxon>
        <taxon>Pseudobutyrivibrio</taxon>
    </lineage>
</organism>
<accession>A0A927YR30</accession>
<gene>
    <name evidence="1" type="ORF">E7272_09300</name>
</gene>
<evidence type="ECO:0000313" key="2">
    <source>
        <dbReference type="Proteomes" id="UP000766246"/>
    </source>
</evidence>
<proteinExistence type="predicted"/>
<sequence length="131" mass="15802">MHKNRITNENFYDEYCFFDDYLADYLNVDENGVTEYIKRMKEAIYEVKDVLPEWMPSIARFEKIKARFESLDNAQVSFDDFQGKDEDVVWMRILMEKIEAGADPLTKYSKLKFTFKKRKKSLLQRFFSLFS</sequence>
<reference evidence="1" key="1">
    <citation type="submission" date="2019-04" db="EMBL/GenBank/DDBJ databases">
        <title>Evolution of Biomass-Degrading Anaerobic Consortia Revealed by Metagenomics.</title>
        <authorList>
            <person name="Peng X."/>
        </authorList>
    </citation>
    <scope>NUCLEOTIDE SEQUENCE</scope>
    <source>
        <strain evidence="1">SIG311</strain>
    </source>
</reference>
<dbReference type="Pfam" id="PF20185">
    <property type="entry name" value="DUF6548"/>
    <property type="match status" value="1"/>
</dbReference>
<protein>
    <submittedName>
        <fullName evidence="1">Uncharacterized protein</fullName>
    </submittedName>
</protein>
<dbReference type="InterPro" id="IPR046678">
    <property type="entry name" value="DUF6548"/>
</dbReference>